<dbReference type="PANTHER" id="PTHR43877">
    <property type="entry name" value="AMINOALKYLPHOSPHONATE N-ACETYLTRANSFERASE-RELATED-RELATED"/>
    <property type="match status" value="1"/>
</dbReference>
<evidence type="ECO:0000259" key="3">
    <source>
        <dbReference type="PROSITE" id="PS51186"/>
    </source>
</evidence>
<dbReference type="Proteomes" id="UP000032874">
    <property type="component" value="Unassembled WGS sequence"/>
</dbReference>
<dbReference type="CDD" id="cd04301">
    <property type="entry name" value="NAT_SF"/>
    <property type="match status" value="1"/>
</dbReference>
<organism evidence="4 7">
    <name type="scientific">Pectobacterium betavasculorum</name>
    <dbReference type="NCBI Taxonomy" id="55207"/>
    <lineage>
        <taxon>Bacteria</taxon>
        <taxon>Pseudomonadati</taxon>
        <taxon>Pseudomonadota</taxon>
        <taxon>Gammaproteobacteria</taxon>
        <taxon>Enterobacterales</taxon>
        <taxon>Pectobacteriaceae</taxon>
        <taxon>Pectobacterium</taxon>
    </lineage>
</organism>
<keyword evidence="6" id="KW-1185">Reference proteome</keyword>
<gene>
    <name evidence="5" type="ORF">JV35_21100</name>
    <name evidence="4" type="ORF">KP22_21360</name>
</gene>
<dbReference type="Proteomes" id="UP000032869">
    <property type="component" value="Unassembled WGS sequence"/>
</dbReference>
<name>A0A093TQU7_9GAMM</name>
<dbReference type="Pfam" id="PF13508">
    <property type="entry name" value="Acetyltransf_7"/>
    <property type="match status" value="1"/>
</dbReference>
<proteinExistence type="predicted"/>
<accession>A0A093TQU7</accession>
<dbReference type="PROSITE" id="PS51186">
    <property type="entry name" value="GNAT"/>
    <property type="match status" value="1"/>
</dbReference>
<dbReference type="Gene3D" id="3.40.630.30">
    <property type="match status" value="1"/>
</dbReference>
<dbReference type="OrthoDB" id="3389160at2"/>
<evidence type="ECO:0000313" key="4">
    <source>
        <dbReference type="EMBL" id="KFW98402.1"/>
    </source>
</evidence>
<dbReference type="EMBL" id="JQHL01000038">
    <property type="protein sequence ID" value="KFX10974.1"/>
    <property type="molecule type" value="Genomic_DNA"/>
</dbReference>
<dbReference type="EMBL" id="JQHM01000031">
    <property type="protein sequence ID" value="KFW98402.1"/>
    <property type="molecule type" value="Genomic_DNA"/>
</dbReference>
<evidence type="ECO:0000313" key="7">
    <source>
        <dbReference type="Proteomes" id="UP000032874"/>
    </source>
</evidence>
<dbReference type="InterPro" id="IPR016181">
    <property type="entry name" value="Acyl_CoA_acyltransferase"/>
</dbReference>
<keyword evidence="2" id="KW-0012">Acyltransferase</keyword>
<feature type="domain" description="N-acetyltransferase" evidence="3">
    <location>
        <begin position="9"/>
        <end position="172"/>
    </location>
</feature>
<dbReference type="RefSeq" id="WP_039309206.1">
    <property type="nucleotide sequence ID" value="NZ_JAODTE010000033.1"/>
</dbReference>
<evidence type="ECO:0000313" key="5">
    <source>
        <dbReference type="EMBL" id="KFX10974.1"/>
    </source>
</evidence>
<dbReference type="InterPro" id="IPR050832">
    <property type="entry name" value="Bact_Acetyltransf"/>
</dbReference>
<comment type="caution">
    <text evidence="4">The sequence shown here is derived from an EMBL/GenBank/DDBJ whole genome shotgun (WGS) entry which is preliminary data.</text>
</comment>
<dbReference type="SUPFAM" id="SSF55729">
    <property type="entry name" value="Acyl-CoA N-acyltransferases (Nat)"/>
    <property type="match status" value="1"/>
</dbReference>
<dbReference type="GO" id="GO:0016747">
    <property type="term" value="F:acyltransferase activity, transferring groups other than amino-acyl groups"/>
    <property type="evidence" value="ECO:0007669"/>
    <property type="project" value="InterPro"/>
</dbReference>
<dbReference type="eggNOG" id="COG0456">
    <property type="taxonomic scope" value="Bacteria"/>
</dbReference>
<dbReference type="PANTHER" id="PTHR43877:SF2">
    <property type="entry name" value="AMINOALKYLPHOSPHONATE N-ACETYLTRANSFERASE-RELATED"/>
    <property type="match status" value="1"/>
</dbReference>
<protein>
    <submittedName>
        <fullName evidence="4">Acetyltransferase</fullName>
    </submittedName>
</protein>
<keyword evidence="1 4" id="KW-0808">Transferase</keyword>
<evidence type="ECO:0000256" key="2">
    <source>
        <dbReference type="ARBA" id="ARBA00023315"/>
    </source>
</evidence>
<evidence type="ECO:0000256" key="1">
    <source>
        <dbReference type="ARBA" id="ARBA00022679"/>
    </source>
</evidence>
<reference evidence="6 7" key="1">
    <citation type="submission" date="2014-08" db="EMBL/GenBank/DDBJ databases">
        <title>Genome sequences of NCPPB Pectobacterium isolates.</title>
        <authorList>
            <person name="Glover R.H."/>
            <person name="Sapp M."/>
            <person name="Elphinstone J."/>
        </authorList>
    </citation>
    <scope>NUCLEOTIDE SEQUENCE [LARGE SCALE GENOMIC DNA]</scope>
    <source>
        <strain evidence="5 6">NCPPB 2793</strain>
        <strain evidence="4 7">NCPPB 2795</strain>
    </source>
</reference>
<dbReference type="STRING" id="55207.KP22_21360"/>
<dbReference type="InterPro" id="IPR000182">
    <property type="entry name" value="GNAT_dom"/>
</dbReference>
<evidence type="ECO:0000313" key="6">
    <source>
        <dbReference type="Proteomes" id="UP000032869"/>
    </source>
</evidence>
<dbReference type="AlphaFoldDB" id="A0A093TQU7"/>
<sequence length="182" mass="20210">MKTVQLNAATLPLYREDLANLLIDAVEKGASVGYNSPLLYKEAIEYFHSLQTSVACGERILWIARDNEGIAGSVQLELCQKPNGKNRAEIQKLLVHSRARRTGIGRQLIQLLEKSAIFQQRGLLYLDTQAGSPAEAFYRALGYRHLGELPDYACTPDGHYHPTAIYYKRLFAVNSVGKASAS</sequence>